<feature type="non-terminal residue" evidence="4">
    <location>
        <position position="148"/>
    </location>
</feature>
<dbReference type="Gene3D" id="2.30.40.10">
    <property type="entry name" value="Urease, subunit C, domain 1"/>
    <property type="match status" value="1"/>
</dbReference>
<comment type="caution">
    <text evidence="4">The sequence shown here is derived from an EMBL/GenBank/DDBJ whole genome shotgun (WGS) entry which is preliminary data.</text>
</comment>
<organism evidence="4 5">
    <name type="scientific">Staphylococcus nepalensis</name>
    <dbReference type="NCBI Taxonomy" id="214473"/>
    <lineage>
        <taxon>Bacteria</taxon>
        <taxon>Bacillati</taxon>
        <taxon>Bacillota</taxon>
        <taxon>Bacilli</taxon>
        <taxon>Bacillales</taxon>
        <taxon>Staphylococcaceae</taxon>
        <taxon>Staphylococcus</taxon>
    </lineage>
</organism>
<dbReference type="PANTHER" id="PTHR43440">
    <property type="entry name" value="UREASE"/>
    <property type="match status" value="1"/>
</dbReference>
<dbReference type="EMBL" id="PZHR01000242">
    <property type="protein sequence ID" value="PTK53958.1"/>
    <property type="molecule type" value="Genomic_DNA"/>
</dbReference>
<dbReference type="PROSITE" id="PS01120">
    <property type="entry name" value="UREASE_1"/>
    <property type="match status" value="1"/>
</dbReference>
<proteinExistence type="predicted"/>
<dbReference type="Proteomes" id="UP000240400">
    <property type="component" value="Unassembled WGS sequence"/>
</dbReference>
<dbReference type="PANTHER" id="PTHR43440:SF1">
    <property type="entry name" value="UREASE"/>
    <property type="match status" value="1"/>
</dbReference>
<sequence>MSFKMTQSQYTSLYGPTVGDSIRLADTNLFARVEKDYASYGDEATFGGGKSVRDGMAQNPNVTRDDRNVADTVITNAVIIDYDKVYKADIGIKNGYIMRYGKAGNPDIMDNVNIIIGANTDIISAEGKIVTAGGIDTHVHFINPEQSW</sequence>
<protein>
    <submittedName>
        <fullName evidence="4">Urease subunit alpha</fullName>
    </submittedName>
</protein>
<evidence type="ECO:0000256" key="2">
    <source>
        <dbReference type="ARBA" id="ARBA00022801"/>
    </source>
</evidence>
<evidence type="ECO:0000313" key="5">
    <source>
        <dbReference type="Proteomes" id="UP000240400"/>
    </source>
</evidence>
<dbReference type="AlphaFoldDB" id="A0A2T4S6Y3"/>
<keyword evidence="1" id="KW-0479">Metal-binding</keyword>
<feature type="domain" description="Urease alpha-subunit N-terminal" evidence="3">
    <location>
        <begin position="4"/>
        <end position="123"/>
    </location>
</feature>
<evidence type="ECO:0000256" key="1">
    <source>
        <dbReference type="ARBA" id="ARBA00022723"/>
    </source>
</evidence>
<evidence type="ECO:0000313" key="4">
    <source>
        <dbReference type="EMBL" id="PTK53958.1"/>
    </source>
</evidence>
<dbReference type="Pfam" id="PF00449">
    <property type="entry name" value="Urease_alpha"/>
    <property type="match status" value="1"/>
</dbReference>
<accession>A0A2T4S6Y3</accession>
<dbReference type="GO" id="GO:0016810">
    <property type="term" value="F:hydrolase activity, acting on carbon-nitrogen (but not peptide) bonds"/>
    <property type="evidence" value="ECO:0007669"/>
    <property type="project" value="InterPro"/>
</dbReference>
<keyword evidence="2" id="KW-0378">Hydrolase</keyword>
<dbReference type="InterPro" id="IPR029754">
    <property type="entry name" value="Urease_Ni-bd"/>
</dbReference>
<reference evidence="4 5" key="1">
    <citation type="journal article" date="2016" name="Front. Microbiol.">
        <title>Comprehensive Phylogenetic Analysis of Bovine Non-aureus Staphylococci Species Based on Whole-Genome Sequencing.</title>
        <authorList>
            <person name="Naushad S."/>
            <person name="Barkema H.W."/>
            <person name="Luby C."/>
            <person name="Condas L.A."/>
            <person name="Nobrega D.B."/>
            <person name="Carson D.A."/>
            <person name="De Buck J."/>
        </authorList>
    </citation>
    <scope>NUCLEOTIDE SEQUENCE [LARGE SCALE GENOMIC DNA]</scope>
    <source>
        <strain evidence="4 5">SNUC 4337</strain>
    </source>
</reference>
<dbReference type="SUPFAM" id="SSF51338">
    <property type="entry name" value="Composite domain of metallo-dependent hydrolases"/>
    <property type="match status" value="1"/>
</dbReference>
<dbReference type="GO" id="GO:0016151">
    <property type="term" value="F:nickel cation binding"/>
    <property type="evidence" value="ECO:0007669"/>
    <property type="project" value="InterPro"/>
</dbReference>
<dbReference type="InterPro" id="IPR011612">
    <property type="entry name" value="Urease_alpha_N_dom"/>
</dbReference>
<dbReference type="InterPro" id="IPR011059">
    <property type="entry name" value="Metal-dep_hydrolase_composite"/>
</dbReference>
<name>A0A2T4S6Y3_9STAP</name>
<dbReference type="InterPro" id="IPR050112">
    <property type="entry name" value="Urease_alpha_subunit"/>
</dbReference>
<evidence type="ECO:0000259" key="3">
    <source>
        <dbReference type="Pfam" id="PF00449"/>
    </source>
</evidence>
<gene>
    <name evidence="4" type="ORF">BUZ61_13935</name>
</gene>